<dbReference type="SUPFAM" id="SSF55874">
    <property type="entry name" value="ATPase domain of HSP90 chaperone/DNA topoisomerase II/histidine kinase"/>
    <property type="match status" value="1"/>
</dbReference>
<feature type="transmembrane region" description="Helical" evidence="4">
    <location>
        <begin position="6"/>
        <end position="23"/>
    </location>
</feature>
<feature type="transmembrane region" description="Helical" evidence="4">
    <location>
        <begin position="137"/>
        <end position="158"/>
    </location>
</feature>
<evidence type="ECO:0000256" key="3">
    <source>
        <dbReference type="ARBA" id="ARBA00022553"/>
    </source>
</evidence>
<sequence length="700" mass="78790">MSFDIGIASYTLASFCLVSLLLAQLKIWSSGNSSLVLLIATSMTLIWCLCLLFQTRFSLALFYIIPVVETLKNLFWFTLLLSILGIRKIIFPRFRGKDSIKGLVMLSTITLGVPSSLFLYILYLYFIDDTIVFFPAYGGQVVLIGFLLSAIVGLALLEQVIRNTRYQHRWHLKFLCLGLGILFSFDIYLYSNALLFERIQDSLWQIRGSIIALSTPFIAIGVLRTRQQPIQVNISRRLVFHSGVLVAVGLYLLLMASAGFYLRNYSSEWGSVLQIMFLVVSLSLLVVLIYSGRIRSILKVYISRHLFSTKYDYRDEWLRISRTLSQRNDDESVPDSVIHALADTVDSPAGGLWLTSNGNHYDQVAQIEFGWVENSGLTNQDYLIELLQKNNRVIDLHSESENLDQSQAPRWLSEVNKAWLIIPLELHEKLLGFVLLRESRVEFDLNWEGYDLLKAAGQQAASYLAQMVASDSLAEARQFSAFNQVSAFVVHDIKTLNSQLSLMVTNAEKFKTNPSFIEDMIKTSDHAVNKMNVLLKHFKSEENFDREGSLEYINLAEIIPQIIASQTAMQPTPVLRVSEDQSRVLANEAELKSCIGHLIQNAQDATPDDGSVDVELSLNNGMVQIAIRDTGVGMSQEFIKTRLFKPFESTKGLTGMGIGVFQSRESIRKLGGNLLVHSQPSIGSEFIISLPISNNNNDQD</sequence>
<dbReference type="SUPFAM" id="SSF55781">
    <property type="entry name" value="GAF domain-like"/>
    <property type="match status" value="1"/>
</dbReference>
<dbReference type="NCBIfam" id="TIGR02916">
    <property type="entry name" value="PEP_his_kin"/>
    <property type="match status" value="1"/>
</dbReference>
<feature type="transmembrane region" description="Helical" evidence="4">
    <location>
        <begin position="103"/>
        <end position="125"/>
    </location>
</feature>
<accession>A0A2A5B7I3</accession>
<keyword evidence="4" id="KW-0812">Transmembrane</keyword>
<dbReference type="InterPro" id="IPR005467">
    <property type="entry name" value="His_kinase_dom"/>
</dbReference>
<name>A0A2A5B7I3_9GAMM</name>
<keyword evidence="4" id="KW-0472">Membrane</keyword>
<keyword evidence="3" id="KW-0597">Phosphoprotein</keyword>
<evidence type="ECO:0000256" key="2">
    <source>
        <dbReference type="ARBA" id="ARBA00012438"/>
    </source>
</evidence>
<keyword evidence="4" id="KW-1133">Transmembrane helix</keyword>
<dbReference type="InterPro" id="IPR036890">
    <property type="entry name" value="HATPase_C_sf"/>
</dbReference>
<evidence type="ECO:0000313" key="7">
    <source>
        <dbReference type="Proteomes" id="UP000218327"/>
    </source>
</evidence>
<evidence type="ECO:0000256" key="4">
    <source>
        <dbReference type="SAM" id="Phobius"/>
    </source>
</evidence>
<dbReference type="SMART" id="SM00387">
    <property type="entry name" value="HATPase_c"/>
    <property type="match status" value="1"/>
</dbReference>
<feature type="transmembrane region" description="Helical" evidence="4">
    <location>
        <begin position="244"/>
        <end position="263"/>
    </location>
</feature>
<feature type="domain" description="Histidine kinase" evidence="5">
    <location>
        <begin position="488"/>
        <end position="694"/>
    </location>
</feature>
<dbReference type="Proteomes" id="UP000218327">
    <property type="component" value="Unassembled WGS sequence"/>
</dbReference>
<evidence type="ECO:0000256" key="1">
    <source>
        <dbReference type="ARBA" id="ARBA00000085"/>
    </source>
</evidence>
<dbReference type="PRINTS" id="PR00344">
    <property type="entry name" value="BCTRLSENSOR"/>
</dbReference>
<dbReference type="EC" id="2.7.13.3" evidence="2"/>
<dbReference type="EMBL" id="NVVJ01000007">
    <property type="protein sequence ID" value="PCJ27281.1"/>
    <property type="molecule type" value="Genomic_DNA"/>
</dbReference>
<feature type="transmembrane region" description="Helical" evidence="4">
    <location>
        <begin position="203"/>
        <end position="223"/>
    </location>
</feature>
<proteinExistence type="predicted"/>
<dbReference type="InterPro" id="IPR004358">
    <property type="entry name" value="Sig_transdc_His_kin-like_C"/>
</dbReference>
<keyword evidence="6" id="KW-0808">Transferase</keyword>
<dbReference type="Gene3D" id="3.30.565.10">
    <property type="entry name" value="Histidine kinase-like ATPase, C-terminal domain"/>
    <property type="match status" value="1"/>
</dbReference>
<dbReference type="AlphaFoldDB" id="A0A2A5B7I3"/>
<protein>
    <recommendedName>
        <fullName evidence="2">histidine kinase</fullName>
        <ecNumber evidence="2">2.7.13.3</ecNumber>
    </recommendedName>
</protein>
<dbReference type="InterPro" id="IPR014265">
    <property type="entry name" value="XrtA/PrsK"/>
</dbReference>
<reference evidence="7" key="1">
    <citation type="submission" date="2017-08" db="EMBL/GenBank/DDBJ databases">
        <title>A dynamic microbial community with high functional redundancy inhabits the cold, oxic subseafloor aquifer.</title>
        <authorList>
            <person name="Tully B.J."/>
            <person name="Wheat C.G."/>
            <person name="Glazer B.T."/>
            <person name="Huber J.A."/>
        </authorList>
    </citation>
    <scope>NUCLEOTIDE SEQUENCE [LARGE SCALE GENOMIC DNA]</scope>
</reference>
<comment type="catalytic activity">
    <reaction evidence="1">
        <text>ATP + protein L-histidine = ADP + protein N-phospho-L-histidine.</text>
        <dbReference type="EC" id="2.7.13.3"/>
    </reaction>
</comment>
<feature type="transmembrane region" description="Helical" evidence="4">
    <location>
        <begin position="269"/>
        <end position="290"/>
    </location>
</feature>
<dbReference type="PANTHER" id="PTHR43547">
    <property type="entry name" value="TWO-COMPONENT HISTIDINE KINASE"/>
    <property type="match status" value="1"/>
</dbReference>
<dbReference type="PROSITE" id="PS50109">
    <property type="entry name" value="HIS_KIN"/>
    <property type="match status" value="1"/>
</dbReference>
<dbReference type="Pfam" id="PF02518">
    <property type="entry name" value="HATPase_c"/>
    <property type="match status" value="1"/>
</dbReference>
<feature type="transmembrane region" description="Helical" evidence="4">
    <location>
        <begin position="35"/>
        <end position="54"/>
    </location>
</feature>
<feature type="transmembrane region" description="Helical" evidence="4">
    <location>
        <begin position="170"/>
        <end position="191"/>
    </location>
</feature>
<dbReference type="GO" id="GO:0000155">
    <property type="term" value="F:phosphorelay sensor kinase activity"/>
    <property type="evidence" value="ECO:0007669"/>
    <property type="project" value="TreeGrafter"/>
</dbReference>
<comment type="caution">
    <text evidence="6">The sequence shown here is derived from an EMBL/GenBank/DDBJ whole genome shotgun (WGS) entry which is preliminary data.</text>
</comment>
<dbReference type="InterPro" id="IPR003594">
    <property type="entry name" value="HATPase_dom"/>
</dbReference>
<keyword evidence="6" id="KW-0418">Kinase</keyword>
<evidence type="ECO:0000259" key="5">
    <source>
        <dbReference type="PROSITE" id="PS50109"/>
    </source>
</evidence>
<evidence type="ECO:0000313" key="6">
    <source>
        <dbReference type="EMBL" id="PCJ27281.1"/>
    </source>
</evidence>
<gene>
    <name evidence="6" type="primary">prsK</name>
    <name evidence="6" type="ORF">COA96_03600</name>
</gene>
<dbReference type="PANTHER" id="PTHR43547:SF2">
    <property type="entry name" value="HYBRID SIGNAL TRANSDUCTION HISTIDINE KINASE C"/>
    <property type="match status" value="1"/>
</dbReference>
<organism evidence="6 7">
    <name type="scientific">SAR86 cluster bacterium</name>
    <dbReference type="NCBI Taxonomy" id="2030880"/>
    <lineage>
        <taxon>Bacteria</taxon>
        <taxon>Pseudomonadati</taxon>
        <taxon>Pseudomonadota</taxon>
        <taxon>Gammaproteobacteria</taxon>
        <taxon>SAR86 cluster</taxon>
    </lineage>
</organism>